<feature type="domain" description="D-serine dehydratase-like" evidence="3">
    <location>
        <begin position="283"/>
        <end position="392"/>
    </location>
</feature>
<dbReference type="InterPro" id="IPR001608">
    <property type="entry name" value="Ala_racemase_N"/>
</dbReference>
<comment type="similarity">
    <text evidence="1">Belongs to the DSD1 family.</text>
</comment>
<evidence type="ECO:0000313" key="5">
    <source>
        <dbReference type="Proteomes" id="UP000430564"/>
    </source>
</evidence>
<reference evidence="4 5" key="1">
    <citation type="submission" date="2019-10" db="EMBL/GenBank/DDBJ databases">
        <title>Genome diversity of Sutterella seckii.</title>
        <authorList>
            <person name="Chaplin A.V."/>
            <person name="Sokolova S.R."/>
            <person name="Mosin K.A."/>
            <person name="Ivanova E.L."/>
            <person name="Kochetkova T.O."/>
            <person name="Goltsov A.Y."/>
            <person name="Trofimov D.Y."/>
            <person name="Efimov B.A."/>
        </authorList>
    </citation>
    <scope>NUCLEOTIDE SEQUENCE [LARGE SCALE GENOMIC DNA]</scope>
    <source>
        <strain evidence="4 5">ASD393</strain>
    </source>
</reference>
<dbReference type="EMBL" id="WEHX01000006">
    <property type="protein sequence ID" value="KAB7662632.1"/>
    <property type="molecule type" value="Genomic_DNA"/>
</dbReference>
<dbReference type="InterPro" id="IPR051466">
    <property type="entry name" value="D-amino_acid_metab_enzyme"/>
</dbReference>
<protein>
    <submittedName>
        <fullName evidence="4">DSD1 family PLP-dependent enzyme</fullName>
    </submittedName>
</protein>
<accession>A0A6I1EPJ6</accession>
<organism evidence="4 5">
    <name type="scientific">Sutterella seckii</name>
    <dbReference type="NCBI Taxonomy" id="1944635"/>
    <lineage>
        <taxon>Bacteria</taxon>
        <taxon>Pseudomonadati</taxon>
        <taxon>Pseudomonadota</taxon>
        <taxon>Betaproteobacteria</taxon>
        <taxon>Burkholderiales</taxon>
        <taxon>Sutterellaceae</taxon>
        <taxon>Sutterella</taxon>
    </lineage>
</organism>
<dbReference type="SUPFAM" id="SSF51419">
    <property type="entry name" value="PLP-binding barrel"/>
    <property type="match status" value="1"/>
</dbReference>
<gene>
    <name evidence="4" type="ORF">GBM95_02440</name>
</gene>
<sequence>MIPSDALPIVSPESLGKFAPDPAQSLIGLSVNDPRVPTPSFLIEDEKLEKNLERARARASELGVAFRPHLKTHKSIVIARRQMTSPEGPATVSTLSEARYFAANGVRDLIYAVGIAPQKLAEVARIRSLGVDLKIILDSTEAAKAVSDFCREHQTEIPVLLEVDVDGHRSGLPPECDELIDAAKALQGGAKLAGVLTHAGDSYECKTIEAIEAAAEGERAGIVKAAGRLRAAGFEVQIVSVGSSPTLMYSKSEAGVTEIRAGVCALFDLFMTNLGVCESKDIAGSVLATVIGRQTKKNQLILDSGFLAMSRDRGTARQKRDFGYGLVCDALGTPLDGGRIILTGTNQEHGILTLPEDSACKLDDFPLGTRLRILPNHACPTAAPYKYMLLVKNGLIIDVLEHVRGWD</sequence>
<dbReference type="InterPro" id="IPR026956">
    <property type="entry name" value="D-ser_dehydrat-like_dom"/>
</dbReference>
<proteinExistence type="inferred from homology"/>
<dbReference type="Pfam" id="PF01168">
    <property type="entry name" value="Ala_racemase_N"/>
    <property type="match status" value="1"/>
</dbReference>
<dbReference type="Pfam" id="PF14031">
    <property type="entry name" value="D-ser_dehydrat"/>
    <property type="match status" value="1"/>
</dbReference>
<evidence type="ECO:0000259" key="3">
    <source>
        <dbReference type="SMART" id="SM01119"/>
    </source>
</evidence>
<keyword evidence="2" id="KW-0456">Lyase</keyword>
<dbReference type="InterPro" id="IPR029066">
    <property type="entry name" value="PLP-binding_barrel"/>
</dbReference>
<dbReference type="SMART" id="SM01119">
    <property type="entry name" value="D-ser_dehydrat"/>
    <property type="match status" value="1"/>
</dbReference>
<dbReference type="Proteomes" id="UP000430564">
    <property type="component" value="Unassembled WGS sequence"/>
</dbReference>
<dbReference type="OrthoDB" id="9772497at2"/>
<evidence type="ECO:0000256" key="1">
    <source>
        <dbReference type="ARBA" id="ARBA00005323"/>
    </source>
</evidence>
<evidence type="ECO:0000313" key="4">
    <source>
        <dbReference type="EMBL" id="KAB7662632.1"/>
    </source>
</evidence>
<dbReference type="PANTHER" id="PTHR28004:SF2">
    <property type="entry name" value="D-SERINE DEHYDRATASE"/>
    <property type="match status" value="1"/>
</dbReference>
<dbReference type="InterPro" id="IPR042208">
    <property type="entry name" value="D-ser_dehydrat-like_sf"/>
</dbReference>
<dbReference type="Gene3D" id="3.20.20.10">
    <property type="entry name" value="Alanine racemase"/>
    <property type="match status" value="1"/>
</dbReference>
<evidence type="ECO:0000256" key="2">
    <source>
        <dbReference type="ARBA" id="ARBA00023239"/>
    </source>
</evidence>
<dbReference type="PANTHER" id="PTHR28004">
    <property type="entry name" value="ZGC:162816-RELATED"/>
    <property type="match status" value="1"/>
</dbReference>
<name>A0A6I1EPJ6_9BURK</name>
<dbReference type="GO" id="GO:0036088">
    <property type="term" value="P:D-serine catabolic process"/>
    <property type="evidence" value="ECO:0007669"/>
    <property type="project" value="TreeGrafter"/>
</dbReference>
<comment type="caution">
    <text evidence="4">The sequence shown here is derived from an EMBL/GenBank/DDBJ whole genome shotgun (WGS) entry which is preliminary data.</text>
</comment>
<dbReference type="Gene3D" id="2.40.37.20">
    <property type="entry name" value="D-serine dehydratase-like domain"/>
    <property type="match status" value="1"/>
</dbReference>
<dbReference type="GO" id="GO:0008721">
    <property type="term" value="F:D-serine ammonia-lyase activity"/>
    <property type="evidence" value="ECO:0007669"/>
    <property type="project" value="TreeGrafter"/>
</dbReference>
<dbReference type="AlphaFoldDB" id="A0A6I1EPJ6"/>
<dbReference type="RefSeq" id="WP_152157625.1">
    <property type="nucleotide sequence ID" value="NZ_WEHX01000006.1"/>
</dbReference>